<dbReference type="Pfam" id="PF22936">
    <property type="entry name" value="Pol_BBD"/>
    <property type="match status" value="1"/>
</dbReference>
<protein>
    <submittedName>
        <fullName evidence="3">Transposon protein, putative, CACTA, En/Spm sub-class</fullName>
    </submittedName>
</protein>
<gene>
    <name evidence="3" type="ORF">Tci_026205</name>
</gene>
<evidence type="ECO:0000313" key="3">
    <source>
        <dbReference type="EMBL" id="GEU54227.1"/>
    </source>
</evidence>
<evidence type="ECO:0000259" key="2">
    <source>
        <dbReference type="Pfam" id="PF22936"/>
    </source>
</evidence>
<evidence type="ECO:0000256" key="1">
    <source>
        <dbReference type="SAM" id="MobiDB-lite"/>
    </source>
</evidence>
<reference evidence="3" key="1">
    <citation type="journal article" date="2019" name="Sci. Rep.">
        <title>Draft genome of Tanacetum cinerariifolium, the natural source of mosquito coil.</title>
        <authorList>
            <person name="Yamashiro T."/>
            <person name="Shiraishi A."/>
            <person name="Satake H."/>
            <person name="Nakayama K."/>
        </authorList>
    </citation>
    <scope>NUCLEOTIDE SEQUENCE</scope>
</reference>
<organism evidence="3">
    <name type="scientific">Tanacetum cinerariifolium</name>
    <name type="common">Dalmatian daisy</name>
    <name type="synonym">Chrysanthemum cinerariifolium</name>
    <dbReference type="NCBI Taxonomy" id="118510"/>
    <lineage>
        <taxon>Eukaryota</taxon>
        <taxon>Viridiplantae</taxon>
        <taxon>Streptophyta</taxon>
        <taxon>Embryophyta</taxon>
        <taxon>Tracheophyta</taxon>
        <taxon>Spermatophyta</taxon>
        <taxon>Magnoliopsida</taxon>
        <taxon>eudicotyledons</taxon>
        <taxon>Gunneridae</taxon>
        <taxon>Pentapetalae</taxon>
        <taxon>asterids</taxon>
        <taxon>campanulids</taxon>
        <taxon>Asterales</taxon>
        <taxon>Asteraceae</taxon>
        <taxon>Asteroideae</taxon>
        <taxon>Anthemideae</taxon>
        <taxon>Anthemidinae</taxon>
        <taxon>Tanacetum</taxon>
    </lineage>
</organism>
<dbReference type="InterPro" id="IPR054722">
    <property type="entry name" value="PolX-like_BBD"/>
</dbReference>
<comment type="caution">
    <text evidence="3">The sequence shown here is derived from an EMBL/GenBank/DDBJ whole genome shotgun (WGS) entry which is preliminary data.</text>
</comment>
<dbReference type="AlphaFoldDB" id="A0A6L2L0A0"/>
<feature type="domain" description="Retrovirus-related Pol polyprotein from transposon TNT 1-94-like beta-barrel" evidence="2">
    <location>
        <begin position="59"/>
        <end position="105"/>
    </location>
</feature>
<dbReference type="EMBL" id="BKCJ010003299">
    <property type="protein sequence ID" value="GEU54227.1"/>
    <property type="molecule type" value="Genomic_DNA"/>
</dbReference>
<sequence>MVVLEKDLEISKNKKEKNKSLALKARKVLSEEEASSSDSNDEEYAMAVRLKVKLEPDEWIKDNVCSRHMTDNKDLFSSYKTMDKGNVVFGSNTKSKIVRKGVFHGYLPNSKAYIVLNNGIMRIEESLNVKFDESPPPKSPPLVDDDVLECKIIENQEKDLEIKANEPLNKEIINIKESKDHPTETIIDLPPKTTNPSPPRPSFDSIERLANEPPPLPTMKPPLPPLPPQLHTFPLNPPSNFPPLSPLGPNNPFLLLTPEMICEYGQRAQVVVDNLRDEM</sequence>
<accession>A0A6L2L0A0</accession>
<proteinExistence type="predicted"/>
<feature type="region of interest" description="Disordered" evidence="1">
    <location>
        <begin position="183"/>
        <end position="215"/>
    </location>
</feature>
<name>A0A6L2L0A0_TANCI</name>